<evidence type="ECO:0000256" key="4">
    <source>
        <dbReference type="ARBA" id="ARBA00022840"/>
    </source>
</evidence>
<evidence type="ECO:0000256" key="5">
    <source>
        <dbReference type="ARBA" id="ARBA00022960"/>
    </source>
</evidence>
<gene>
    <name evidence="7" type="ORF">COS81_04245</name>
</gene>
<accession>A0A2M7ALT2</accession>
<reference evidence="8" key="1">
    <citation type="submission" date="2017-09" db="EMBL/GenBank/DDBJ databases">
        <title>Depth-based differentiation of microbial function through sediment-hosted aquifers and enrichment of novel symbionts in the deep terrestrial subsurface.</title>
        <authorList>
            <person name="Probst A.J."/>
            <person name="Ladd B."/>
            <person name="Jarett J.K."/>
            <person name="Geller-Mcgrath D.E."/>
            <person name="Sieber C.M.K."/>
            <person name="Emerson J.B."/>
            <person name="Anantharaman K."/>
            <person name="Thomas B.C."/>
            <person name="Malmstrom R."/>
            <person name="Stieglmeier M."/>
            <person name="Klingl A."/>
            <person name="Woyke T."/>
            <person name="Ryan C.M."/>
            <person name="Banfield J.F."/>
        </authorList>
    </citation>
    <scope>NUCLEOTIDE SEQUENCE [LARGE SCALE GENOMIC DNA]</scope>
</reference>
<dbReference type="InterPro" id="IPR004753">
    <property type="entry name" value="MreB"/>
</dbReference>
<name>A0A2M7ALT2_UNCKA</name>
<keyword evidence="4" id="KW-0067">ATP-binding</keyword>
<dbReference type="PANTHER" id="PTHR42749:SF1">
    <property type="entry name" value="CELL SHAPE-DETERMINING PROTEIN MREB"/>
    <property type="match status" value="1"/>
</dbReference>
<comment type="subcellular location">
    <subcellularLocation>
        <location evidence="1">Cytoplasm</location>
    </subcellularLocation>
</comment>
<evidence type="ECO:0000256" key="1">
    <source>
        <dbReference type="ARBA" id="ARBA00004496"/>
    </source>
</evidence>
<dbReference type="EMBL" id="PEWD01000080">
    <property type="protein sequence ID" value="PIU68343.1"/>
    <property type="molecule type" value="Genomic_DNA"/>
</dbReference>
<protein>
    <submittedName>
        <fullName evidence="7">Rod shape-determining protein</fullName>
    </submittedName>
</protein>
<dbReference type="PANTHER" id="PTHR42749">
    <property type="entry name" value="CELL SHAPE-DETERMINING PROTEIN MREB"/>
    <property type="match status" value="1"/>
</dbReference>
<dbReference type="AlphaFoldDB" id="A0A2M7ALT2"/>
<dbReference type="Proteomes" id="UP000229916">
    <property type="component" value="Unassembled WGS sequence"/>
</dbReference>
<feature type="non-terminal residue" evidence="7">
    <location>
        <position position="1"/>
    </location>
</feature>
<evidence type="ECO:0000313" key="8">
    <source>
        <dbReference type="Proteomes" id="UP000229916"/>
    </source>
</evidence>
<dbReference type="GO" id="GO:0000902">
    <property type="term" value="P:cell morphogenesis"/>
    <property type="evidence" value="ECO:0007669"/>
    <property type="project" value="InterPro"/>
</dbReference>
<proteinExistence type="inferred from homology"/>
<organism evidence="7 8">
    <name type="scientific">candidate division WWE3 bacterium CG06_land_8_20_14_3_00_42_16</name>
    <dbReference type="NCBI Taxonomy" id="1975083"/>
    <lineage>
        <taxon>Bacteria</taxon>
        <taxon>Katanobacteria</taxon>
    </lineage>
</organism>
<evidence type="ECO:0000256" key="2">
    <source>
        <dbReference type="ARBA" id="ARBA00022490"/>
    </source>
</evidence>
<dbReference type="InterPro" id="IPR043129">
    <property type="entry name" value="ATPase_NBD"/>
</dbReference>
<keyword evidence="5" id="KW-0133">Cell shape</keyword>
<dbReference type="GO" id="GO:0008360">
    <property type="term" value="P:regulation of cell shape"/>
    <property type="evidence" value="ECO:0007669"/>
    <property type="project" value="UniProtKB-KW"/>
</dbReference>
<dbReference type="InterPro" id="IPR056546">
    <property type="entry name" value="MreB_MamK-like"/>
</dbReference>
<comment type="similarity">
    <text evidence="6">Belongs to the FtsA/MreB family.</text>
</comment>
<evidence type="ECO:0000256" key="6">
    <source>
        <dbReference type="ARBA" id="ARBA00023458"/>
    </source>
</evidence>
<dbReference type="Gene3D" id="3.30.420.40">
    <property type="match status" value="1"/>
</dbReference>
<sequence length="187" mass="19962">GNMVVNIGGGTTEVAVIALGGIVVHNTLRVAGNKIDEALASYIRKKYSLVVGDQMAEEIKIKIGSALSLEKEMKIEIKGRDIAGGLPRTVEISSTQATEAIKPVLSAIILAIKKVFEDTPPELAADIIDKGIMMTGGTSLLRNFDQLLTQALGVPCYVADNPIECVVQGTGIAIENLEDYKRNVTQR</sequence>
<dbReference type="SUPFAM" id="SSF53067">
    <property type="entry name" value="Actin-like ATPase domain"/>
    <property type="match status" value="1"/>
</dbReference>
<comment type="caution">
    <text evidence="7">The sequence shown here is derived from an EMBL/GenBank/DDBJ whole genome shotgun (WGS) entry which is preliminary data.</text>
</comment>
<evidence type="ECO:0000313" key="7">
    <source>
        <dbReference type="EMBL" id="PIU68343.1"/>
    </source>
</evidence>
<dbReference type="GO" id="GO:0005524">
    <property type="term" value="F:ATP binding"/>
    <property type="evidence" value="ECO:0007669"/>
    <property type="project" value="UniProtKB-KW"/>
</dbReference>
<dbReference type="Pfam" id="PF06723">
    <property type="entry name" value="MreB_Mbl"/>
    <property type="match status" value="1"/>
</dbReference>
<keyword evidence="2" id="KW-0963">Cytoplasm</keyword>
<keyword evidence="3" id="KW-0547">Nucleotide-binding</keyword>
<evidence type="ECO:0000256" key="3">
    <source>
        <dbReference type="ARBA" id="ARBA00022741"/>
    </source>
</evidence>
<dbReference type="GO" id="GO:0005737">
    <property type="term" value="C:cytoplasm"/>
    <property type="evidence" value="ECO:0007669"/>
    <property type="project" value="UniProtKB-SubCell"/>
</dbReference>
<dbReference type="PRINTS" id="PR01652">
    <property type="entry name" value="SHAPEPROTEIN"/>
</dbReference>